<feature type="region of interest" description="Disordered" evidence="11">
    <location>
        <begin position="172"/>
        <end position="226"/>
    </location>
</feature>
<evidence type="ECO:0000256" key="4">
    <source>
        <dbReference type="ARBA" id="ARBA00022806"/>
    </source>
</evidence>
<evidence type="ECO:0000256" key="1">
    <source>
        <dbReference type="ARBA" id="ARBA00010140"/>
    </source>
</evidence>
<dbReference type="SMART" id="SM00487">
    <property type="entry name" value="DEXDc"/>
    <property type="match status" value="1"/>
</dbReference>
<keyword evidence="6" id="KW-0413">Isomerase</keyword>
<dbReference type="InParanoid" id="A0A4Q1BPV8"/>
<dbReference type="InterPro" id="IPR036390">
    <property type="entry name" value="WH_DNA-bd_sf"/>
</dbReference>
<evidence type="ECO:0000259" key="13">
    <source>
        <dbReference type="PROSITE" id="PS51194"/>
    </source>
</evidence>
<feature type="compositionally biased region" description="Polar residues" evidence="11">
    <location>
        <begin position="175"/>
        <end position="186"/>
    </location>
</feature>
<evidence type="ECO:0000313" key="15">
    <source>
        <dbReference type="Proteomes" id="UP000289152"/>
    </source>
</evidence>
<proteinExistence type="inferred from homology"/>
<dbReference type="InterPro" id="IPR001650">
    <property type="entry name" value="Helicase_C-like"/>
</dbReference>
<dbReference type="VEuPathDB" id="FungiDB:TREMEDRAFT_65984"/>
<dbReference type="Pfam" id="PF00271">
    <property type="entry name" value="Helicase_C"/>
    <property type="match status" value="1"/>
</dbReference>
<dbReference type="InterPro" id="IPR011545">
    <property type="entry name" value="DEAD/DEAH_box_helicase_dom"/>
</dbReference>
<organism evidence="14 15">
    <name type="scientific">Tremella mesenterica</name>
    <name type="common">Jelly fungus</name>
    <dbReference type="NCBI Taxonomy" id="5217"/>
    <lineage>
        <taxon>Eukaryota</taxon>
        <taxon>Fungi</taxon>
        <taxon>Dikarya</taxon>
        <taxon>Basidiomycota</taxon>
        <taxon>Agaricomycotina</taxon>
        <taxon>Tremellomycetes</taxon>
        <taxon>Tremellales</taxon>
        <taxon>Tremellaceae</taxon>
        <taxon>Tremella</taxon>
    </lineage>
</organism>
<feature type="domain" description="Helicase ATP-binding" evidence="12">
    <location>
        <begin position="252"/>
        <end position="431"/>
    </location>
</feature>
<evidence type="ECO:0000259" key="12">
    <source>
        <dbReference type="PROSITE" id="PS51192"/>
    </source>
</evidence>
<keyword evidence="5" id="KW-0067">ATP-binding</keyword>
<keyword evidence="15" id="KW-1185">Reference proteome</keyword>
<evidence type="ECO:0000256" key="8">
    <source>
        <dbReference type="ARBA" id="ARBA00034617"/>
    </source>
</evidence>
<dbReference type="STRING" id="5217.A0A4Q1BPV8"/>
<feature type="compositionally biased region" description="Basic and acidic residues" evidence="11">
    <location>
        <begin position="1268"/>
        <end position="1279"/>
    </location>
</feature>
<dbReference type="SUPFAM" id="SSF52540">
    <property type="entry name" value="P-loop containing nucleoside triphosphate hydrolases"/>
    <property type="match status" value="1"/>
</dbReference>
<dbReference type="OrthoDB" id="5575at2759"/>
<dbReference type="PROSITE" id="PS51194">
    <property type="entry name" value="HELICASE_CTER"/>
    <property type="match status" value="1"/>
</dbReference>
<dbReference type="InterPro" id="IPR036388">
    <property type="entry name" value="WH-like_DNA-bd_sf"/>
</dbReference>
<feature type="region of interest" description="Disordered" evidence="11">
    <location>
        <begin position="136"/>
        <end position="158"/>
    </location>
</feature>
<sequence>MTQPIIPLDEVLRQLNAEVAKPRYNYDDMNDPEEHYAQVPSSDTFTPGAFDTPTPHRFHSALIPSPNPFQTSSSYVPLYGVPPARSYTSELVSTDTRVSSSTQRPQRSAQQQLTNMPELSSQWPQVFPNDLAHPMQWREDDGFGADPVTEDNDQYDGDEMWKDEDALAAVDAASKPTQRELSSSPNAADDDEPVATIEVLNRRKAQDKDLKERRREYVTRTGTEKPVTDVPAPHCKLFEFATFNTMQTKVFDSVYNGDDNLVIAAPTSSGKTTVFDLAFLRMMSQETFGMTPMAVYLAPTKALCSERMSDWSRRFQSVQLGWLCNEVTGDTGSYNEITTALRTANLIVTTPEKWDSLTRRRSQSHHLLRRLALVMIDEVHFLHETRGATLEVLVSRIKTRADNVRFIALSATVPNVDDVARWIGAATNTTITTPYLTDRDGDDRDEAPDSATGVEKLSMAKVFKFGEETRPVPLTRHFYGYEGGNEWALSPQLDKSLFPILLKHCDAKPALVFCPTRRSCLTTAQYVHKIYTEARVKYQPLPWRPPGSKLVLKDTQVAALTDCGIAVHHAGLDYTDRRDIENAFKEQKLHLIVCTSTLAVGVNLPAHTVVIKGTQTWQGGATGFKEYSDIEIQQMMGRAGRPQFDKSGVVVVMCEQSKLSKYREKLNSNTVLESCLHQNLTEHINSEIGLGTITDLKTAQDWLKSSFLFIRIQQNPRHYAIPGLKDKDSRTSWEEWLDHYVESALKALEEYDFVTHEDGDDDADYHRPGLIGRILSENFIAFETMVLIIGMKPHATLRELLEILSSAKEYEDLRIRPGEGQALNKLRTNVELRFTLDEPVKSYADKVFLYFQVCFSNIDLENESGSGNASPHKNLMAIFQHATRITRAIVSVAKEKHFGGACRSALQLLHAVAGKAWENEASMFRQIESIGPKSIKVLRSKGINNFDALIAVKVSELAYFLNRDFQFANAVHVDAECMPRYTAEISTAEVSTEGKYPIVTFRVKILQTSKTPSNNTARGNGRRRYRPPPRHNLSILFLRSDDMWIDLRKALTSKLNDQHRIFTIQATLERPDHKIIAHIGVDEVAGCATRVEYDPKLDAELFPEIETEVESEDEDSDNNHQSIGGRGERKATQAVSQMPCHHRCRNRKVCAHACCKQGVSQLRTDTKRGARRGPPPDTERSPHLSTQEMHSPPSPNKTASSLVPPTVTHDSTVHTNTTASSFSKTKTKQKHSQGSAMIAPQQNGTKRRRASTAGQEPIEGPQGSSMKLKRDVVSTDAARRSILNPTSSPLSEPEEDMISETELADLSTKKTSRQNGGVQPGPVKRRRLVTVNGDMRGRVTPQSIPHPQVTKEPQDFSTSAQAFREIDAQMTDSAALQKAHLTPASSPISPSLSPILNMPLFEPLPPLPLFPRVSSAASPSVPQEPVRWWEADDGDDLDHLGSFAVSSEKRNDKGSYPSLTSQPPSDPGERYDRHASGYHLNYRNTPLSKSMGAAIDVKGTCENPVGSFGDNQGQGHVYPVFEDCSPSPCIAPRSDTWSKDAPGGMGWREADESDSEQVQENAKGGEERDEVEEAFERFMSW</sequence>
<comment type="catalytic activity">
    <reaction evidence="8">
        <text>Couples ATP hydrolysis with the unwinding of duplex DNA by translocating in the 3'-5' direction.</text>
        <dbReference type="EC" id="5.6.2.4"/>
    </reaction>
</comment>
<dbReference type="CDD" id="cd18795">
    <property type="entry name" value="SF2_C_Ski2"/>
    <property type="match status" value="1"/>
</dbReference>
<dbReference type="GO" id="GO:0051321">
    <property type="term" value="P:meiotic cell cycle"/>
    <property type="evidence" value="ECO:0007669"/>
    <property type="project" value="UniProtKB-KW"/>
</dbReference>
<keyword evidence="2" id="KW-0547">Nucleotide-binding</keyword>
<reference evidence="14 15" key="1">
    <citation type="submission" date="2016-06" db="EMBL/GenBank/DDBJ databases">
        <title>Evolution of pathogenesis and genome organization in the Tremellales.</title>
        <authorList>
            <person name="Cuomo C."/>
            <person name="Litvintseva A."/>
            <person name="Heitman J."/>
            <person name="Chen Y."/>
            <person name="Sun S."/>
            <person name="Springer D."/>
            <person name="Dromer F."/>
            <person name="Young S."/>
            <person name="Zeng Q."/>
            <person name="Chapman S."/>
            <person name="Gujja S."/>
            <person name="Saif S."/>
            <person name="Birren B."/>
        </authorList>
    </citation>
    <scope>NUCLEOTIDE SEQUENCE [LARGE SCALE GENOMIC DNA]</scope>
    <source>
        <strain evidence="14 15">ATCC 28783</strain>
    </source>
</reference>
<keyword evidence="3" id="KW-0378">Hydrolase</keyword>
<protein>
    <recommendedName>
        <fullName evidence="9">DNA 3'-5' helicase</fullName>
        <ecNumber evidence="9">5.6.2.4</ecNumber>
    </recommendedName>
</protein>
<evidence type="ECO:0000256" key="11">
    <source>
        <dbReference type="SAM" id="MobiDB-lite"/>
    </source>
</evidence>
<dbReference type="PANTHER" id="PTHR47835">
    <property type="entry name" value="HFM1, ATP DEPENDENT DNA HELICASE HOMOLOG"/>
    <property type="match status" value="1"/>
</dbReference>
<dbReference type="GO" id="GO:0043138">
    <property type="term" value="F:3'-5' DNA helicase activity"/>
    <property type="evidence" value="ECO:0007669"/>
    <property type="project" value="UniProtKB-EC"/>
</dbReference>
<dbReference type="PANTHER" id="PTHR47835:SF3">
    <property type="entry name" value="HELICASE FOR MEIOSIS 1"/>
    <property type="match status" value="1"/>
</dbReference>
<dbReference type="SUPFAM" id="SSF46785">
    <property type="entry name" value="Winged helix' DNA-binding domain"/>
    <property type="match status" value="1"/>
</dbReference>
<evidence type="ECO:0000256" key="10">
    <source>
        <dbReference type="ARBA" id="ARBA00048988"/>
    </source>
</evidence>
<accession>A0A4Q1BPV8</accession>
<evidence type="ECO:0000256" key="6">
    <source>
        <dbReference type="ARBA" id="ARBA00023235"/>
    </source>
</evidence>
<evidence type="ECO:0000256" key="3">
    <source>
        <dbReference type="ARBA" id="ARBA00022801"/>
    </source>
</evidence>
<dbReference type="GO" id="GO:0005524">
    <property type="term" value="F:ATP binding"/>
    <property type="evidence" value="ECO:0007669"/>
    <property type="project" value="UniProtKB-KW"/>
</dbReference>
<dbReference type="SMART" id="SM00490">
    <property type="entry name" value="HELICc"/>
    <property type="match status" value="1"/>
</dbReference>
<keyword evidence="7" id="KW-0469">Meiosis</keyword>
<dbReference type="InterPro" id="IPR052247">
    <property type="entry name" value="Meiotic_Crossover_Helicase"/>
</dbReference>
<feature type="compositionally biased region" description="Polar residues" evidence="11">
    <location>
        <begin position="1196"/>
        <end position="1216"/>
    </location>
</feature>
<comment type="caution">
    <text evidence="14">The sequence shown here is derived from an EMBL/GenBank/DDBJ whole genome shotgun (WGS) entry which is preliminary data.</text>
</comment>
<dbReference type="Gene3D" id="1.10.10.10">
    <property type="entry name" value="Winged helix-like DNA-binding domain superfamily/Winged helix DNA-binding domain"/>
    <property type="match status" value="1"/>
</dbReference>
<name>A0A4Q1BPV8_TREME</name>
<evidence type="ECO:0000256" key="2">
    <source>
        <dbReference type="ARBA" id="ARBA00022741"/>
    </source>
</evidence>
<comment type="catalytic activity">
    <reaction evidence="10">
        <text>ATP + H2O = ADP + phosphate + H(+)</text>
        <dbReference type="Rhea" id="RHEA:13065"/>
        <dbReference type="ChEBI" id="CHEBI:15377"/>
        <dbReference type="ChEBI" id="CHEBI:15378"/>
        <dbReference type="ChEBI" id="CHEBI:30616"/>
        <dbReference type="ChEBI" id="CHEBI:43474"/>
        <dbReference type="ChEBI" id="CHEBI:456216"/>
        <dbReference type="EC" id="5.6.2.4"/>
    </reaction>
</comment>
<dbReference type="EC" id="5.6.2.4" evidence="9"/>
<feature type="region of interest" description="Disordered" evidence="11">
    <location>
        <begin position="1532"/>
        <end position="1581"/>
    </location>
</feature>
<keyword evidence="4" id="KW-0347">Helicase</keyword>
<dbReference type="Pfam" id="PF23445">
    <property type="entry name" value="WHD_SNRNP200"/>
    <property type="match status" value="1"/>
</dbReference>
<evidence type="ECO:0000256" key="7">
    <source>
        <dbReference type="ARBA" id="ARBA00023254"/>
    </source>
</evidence>
<dbReference type="PROSITE" id="PS51192">
    <property type="entry name" value="HELICASE_ATP_BIND_1"/>
    <property type="match status" value="1"/>
</dbReference>
<evidence type="ECO:0000256" key="9">
    <source>
        <dbReference type="ARBA" id="ARBA00034808"/>
    </source>
</evidence>
<feature type="domain" description="Helicase C-terminal" evidence="13">
    <location>
        <begin position="497"/>
        <end position="688"/>
    </location>
</feature>
<dbReference type="InterPro" id="IPR057842">
    <property type="entry name" value="WH_MER3"/>
</dbReference>
<dbReference type="InterPro" id="IPR004179">
    <property type="entry name" value="Sec63-dom"/>
</dbReference>
<feature type="compositionally biased region" description="Acidic residues" evidence="11">
    <location>
        <begin position="1107"/>
        <end position="1116"/>
    </location>
</feature>
<evidence type="ECO:0000256" key="5">
    <source>
        <dbReference type="ARBA" id="ARBA00022840"/>
    </source>
</evidence>
<dbReference type="SUPFAM" id="SSF158702">
    <property type="entry name" value="Sec63 N-terminal domain-like"/>
    <property type="match status" value="1"/>
</dbReference>
<dbReference type="InterPro" id="IPR014001">
    <property type="entry name" value="Helicase_ATP-bd"/>
</dbReference>
<dbReference type="Gene3D" id="3.40.50.300">
    <property type="entry name" value="P-loop containing nucleotide triphosphate hydrolases"/>
    <property type="match status" value="2"/>
</dbReference>
<evidence type="ECO:0000313" key="14">
    <source>
        <dbReference type="EMBL" id="RXK39870.1"/>
    </source>
</evidence>
<feature type="compositionally biased region" description="Basic and acidic residues" evidence="11">
    <location>
        <begin position="200"/>
        <end position="226"/>
    </location>
</feature>
<feature type="region of interest" description="Disordered" evidence="11">
    <location>
        <begin position="1165"/>
        <end position="1299"/>
    </location>
</feature>
<dbReference type="Pfam" id="PF00270">
    <property type="entry name" value="DEAD"/>
    <property type="match status" value="1"/>
</dbReference>
<dbReference type="SMART" id="SM00973">
    <property type="entry name" value="Sec63"/>
    <property type="match status" value="1"/>
</dbReference>
<feature type="region of interest" description="Disordered" evidence="11">
    <location>
        <begin position="1446"/>
        <end position="1474"/>
    </location>
</feature>
<gene>
    <name evidence="14" type="ORF">M231_02804</name>
</gene>
<dbReference type="Gene3D" id="1.10.3380.10">
    <property type="entry name" value="Sec63 N-terminal domain-like domain"/>
    <property type="match status" value="1"/>
</dbReference>
<dbReference type="InterPro" id="IPR027417">
    <property type="entry name" value="P-loop_NTPase"/>
</dbReference>
<dbReference type="GO" id="GO:0003676">
    <property type="term" value="F:nucleic acid binding"/>
    <property type="evidence" value="ECO:0007669"/>
    <property type="project" value="InterPro"/>
</dbReference>
<dbReference type="GO" id="GO:0016787">
    <property type="term" value="F:hydrolase activity"/>
    <property type="evidence" value="ECO:0007669"/>
    <property type="project" value="UniProtKB-KW"/>
</dbReference>
<dbReference type="EMBL" id="SDIL01000025">
    <property type="protein sequence ID" value="RXK39870.1"/>
    <property type="molecule type" value="Genomic_DNA"/>
</dbReference>
<dbReference type="Pfam" id="PF02889">
    <property type="entry name" value="Sec63"/>
    <property type="match status" value="1"/>
</dbReference>
<feature type="compositionally biased region" description="Acidic residues" evidence="11">
    <location>
        <begin position="148"/>
        <end position="158"/>
    </location>
</feature>
<feature type="region of interest" description="Disordered" evidence="11">
    <location>
        <begin position="90"/>
        <end position="117"/>
    </location>
</feature>
<comment type="similarity">
    <text evidence="1">Belongs to the helicase family. SKI2 subfamily.</text>
</comment>
<dbReference type="Proteomes" id="UP000289152">
    <property type="component" value="Unassembled WGS sequence"/>
</dbReference>
<dbReference type="FunFam" id="1.10.10.10:FF:000012">
    <property type="entry name" value="U5 small nuclear ribonucleoprotein helicase"/>
    <property type="match status" value="1"/>
</dbReference>
<feature type="region of interest" description="Disordered" evidence="11">
    <location>
        <begin position="1107"/>
        <end position="1136"/>
    </location>
</feature>